<name>A0A915KR87_ROMCU</name>
<sequence>MKLLHWIESARWCRVAHVKQLLCRHQRDVRNSKQLKRQLLQNWSCMFLPICNAFPTRNAKKEHDSHKQTDKHG</sequence>
<evidence type="ECO:0000313" key="1">
    <source>
        <dbReference type="Proteomes" id="UP000887565"/>
    </source>
</evidence>
<dbReference type="AlphaFoldDB" id="A0A915KR87"/>
<dbReference type="WBParaSite" id="nRc.2.0.1.t41271-RA">
    <property type="protein sequence ID" value="nRc.2.0.1.t41271-RA"/>
    <property type="gene ID" value="nRc.2.0.1.g41271"/>
</dbReference>
<accession>A0A915KR87</accession>
<reference evidence="2" key="1">
    <citation type="submission" date="2022-11" db="UniProtKB">
        <authorList>
            <consortium name="WormBaseParasite"/>
        </authorList>
    </citation>
    <scope>IDENTIFICATION</scope>
</reference>
<keyword evidence="1" id="KW-1185">Reference proteome</keyword>
<protein>
    <submittedName>
        <fullName evidence="2">Uncharacterized protein</fullName>
    </submittedName>
</protein>
<organism evidence="1 2">
    <name type="scientific">Romanomermis culicivorax</name>
    <name type="common">Nematode worm</name>
    <dbReference type="NCBI Taxonomy" id="13658"/>
    <lineage>
        <taxon>Eukaryota</taxon>
        <taxon>Metazoa</taxon>
        <taxon>Ecdysozoa</taxon>
        <taxon>Nematoda</taxon>
        <taxon>Enoplea</taxon>
        <taxon>Dorylaimia</taxon>
        <taxon>Mermithida</taxon>
        <taxon>Mermithoidea</taxon>
        <taxon>Mermithidae</taxon>
        <taxon>Romanomermis</taxon>
    </lineage>
</organism>
<proteinExistence type="predicted"/>
<dbReference type="Proteomes" id="UP000887565">
    <property type="component" value="Unplaced"/>
</dbReference>
<evidence type="ECO:0000313" key="2">
    <source>
        <dbReference type="WBParaSite" id="nRc.2.0.1.t41271-RA"/>
    </source>
</evidence>